<proteinExistence type="predicted"/>
<dbReference type="AlphaFoldDB" id="A0AA35NU48"/>
<evidence type="ECO:0000313" key="2">
    <source>
        <dbReference type="EMBL" id="CAI5763749.1"/>
    </source>
</evidence>
<gene>
    <name evidence="2" type="ORF">PODLI_1B014254</name>
</gene>
<name>A0AA35NU48_9SAUR</name>
<feature type="region of interest" description="Disordered" evidence="1">
    <location>
        <begin position="1"/>
        <end position="21"/>
    </location>
</feature>
<evidence type="ECO:0000313" key="3">
    <source>
        <dbReference type="Proteomes" id="UP001178461"/>
    </source>
</evidence>
<protein>
    <submittedName>
        <fullName evidence="2">Uncharacterized protein</fullName>
    </submittedName>
</protein>
<dbReference type="Proteomes" id="UP001178461">
    <property type="component" value="Chromosome 1"/>
</dbReference>
<dbReference type="EMBL" id="OX395126">
    <property type="protein sequence ID" value="CAI5763749.1"/>
    <property type="molecule type" value="Genomic_DNA"/>
</dbReference>
<keyword evidence="3" id="KW-1185">Reference proteome</keyword>
<sequence>MHTTPPGCRNRRGRKEHQGVELGKVQACDSEAAAAALADITSLQLARSGSRQPEVNSAPLSFARSALSHRSLARLPWAFLGGRSSLPAPNLPLFLPRGGLLVALSPPLPGLPARLELLLLTRIRQLQSTPNFGNLGLANLDTHEQTATACGSTKGLLHFVRIL</sequence>
<organism evidence="2 3">
    <name type="scientific">Podarcis lilfordi</name>
    <name type="common">Lilford's wall lizard</name>
    <dbReference type="NCBI Taxonomy" id="74358"/>
    <lineage>
        <taxon>Eukaryota</taxon>
        <taxon>Metazoa</taxon>
        <taxon>Chordata</taxon>
        <taxon>Craniata</taxon>
        <taxon>Vertebrata</taxon>
        <taxon>Euteleostomi</taxon>
        <taxon>Lepidosauria</taxon>
        <taxon>Squamata</taxon>
        <taxon>Bifurcata</taxon>
        <taxon>Unidentata</taxon>
        <taxon>Episquamata</taxon>
        <taxon>Laterata</taxon>
        <taxon>Lacertibaenia</taxon>
        <taxon>Lacertidae</taxon>
        <taxon>Podarcis</taxon>
    </lineage>
</organism>
<accession>A0AA35NU48</accession>
<reference evidence="2" key="1">
    <citation type="submission" date="2022-12" db="EMBL/GenBank/DDBJ databases">
        <authorList>
            <person name="Alioto T."/>
            <person name="Alioto T."/>
            <person name="Gomez Garrido J."/>
        </authorList>
    </citation>
    <scope>NUCLEOTIDE SEQUENCE</scope>
</reference>
<evidence type="ECO:0000256" key="1">
    <source>
        <dbReference type="SAM" id="MobiDB-lite"/>
    </source>
</evidence>